<dbReference type="Proteomes" id="UP000684084">
    <property type="component" value="Unassembled WGS sequence"/>
</dbReference>
<dbReference type="AlphaFoldDB" id="A0A915YQV9"/>
<protein>
    <submittedName>
        <fullName evidence="1">Uncharacterized protein</fullName>
    </submittedName>
</protein>
<proteinExistence type="predicted"/>
<name>A0A915YQV9_9GLOM</name>
<sequence>MIEITSYHKSTFKSSSYDRNLEIENFSGIRSICAIERTRNYDDESYNIISRYPRNGRSRRASRDGRVCGTHCAYN</sequence>
<organism evidence="1 2">
    <name type="scientific">Rhizophagus irregularis</name>
    <dbReference type="NCBI Taxonomy" id="588596"/>
    <lineage>
        <taxon>Eukaryota</taxon>
        <taxon>Fungi</taxon>
        <taxon>Fungi incertae sedis</taxon>
        <taxon>Mucoromycota</taxon>
        <taxon>Glomeromycotina</taxon>
        <taxon>Glomeromycetes</taxon>
        <taxon>Glomerales</taxon>
        <taxon>Glomeraceae</taxon>
        <taxon>Rhizophagus</taxon>
    </lineage>
</organism>
<comment type="caution">
    <text evidence="1">The sequence shown here is derived from an EMBL/GenBank/DDBJ whole genome shotgun (WGS) entry which is preliminary data.</text>
</comment>
<gene>
    <name evidence="1" type="ORF">CHRIB12_LOCUS1827</name>
</gene>
<evidence type="ECO:0000313" key="2">
    <source>
        <dbReference type="Proteomes" id="UP000684084"/>
    </source>
</evidence>
<evidence type="ECO:0000313" key="1">
    <source>
        <dbReference type="EMBL" id="CAB5315022.1"/>
    </source>
</evidence>
<reference evidence="1" key="1">
    <citation type="submission" date="2020-05" db="EMBL/GenBank/DDBJ databases">
        <authorList>
            <person name="Rincon C."/>
            <person name="Sanders R I."/>
            <person name="Robbins C."/>
            <person name="Chaturvedi A."/>
        </authorList>
    </citation>
    <scope>NUCLEOTIDE SEQUENCE</scope>
    <source>
        <strain evidence="1">CHB12</strain>
    </source>
</reference>
<accession>A0A915YQV9</accession>
<dbReference type="EMBL" id="CAGKOT010000002">
    <property type="protein sequence ID" value="CAB5315022.1"/>
    <property type="molecule type" value="Genomic_DNA"/>
</dbReference>